<evidence type="ECO:0000259" key="2">
    <source>
        <dbReference type="PROSITE" id="PS51549"/>
    </source>
</evidence>
<dbReference type="Proteomes" id="UP000887563">
    <property type="component" value="Unplaced"/>
</dbReference>
<protein>
    <submittedName>
        <fullName evidence="4">DM13 domain-containing protein</fullName>
    </submittedName>
</protein>
<evidence type="ECO:0000256" key="1">
    <source>
        <dbReference type="SAM" id="MobiDB-lite"/>
    </source>
</evidence>
<dbReference type="WBParaSite" id="Minc3s01790g26330">
    <property type="protein sequence ID" value="Minc3s01790g26330"/>
    <property type="gene ID" value="Minc3s01790g26330"/>
</dbReference>
<sequence>MIPFAAEPHPPPIIASNNLENMRGSQVPFIVPNDVNNQNDFASKLLGQLFPLNGGGENNNKPISPRMAAAPLAGSPFDLFSNGGGLSAAGQSATPNPLLQMLTQGSTLEQITTLTRNLLQMSNGNKEILSTLMNAITGGGGSQASKLTSSALATASLQKQPQLQNNAISAFLAGNKSLIPSAVVIEDEKILGLNRSSSGRFLEREEIRENASNGTITSFNGFTPEQRKLLAAAVLNGELDPEQAVRLLTSENITTANETISELNKTNIDNSLFDYEEQQHQTFFGTKQKQNQHLINAESKLIEWIQQNRPRHSSENLNEVINKNVTTSSSPLTSPPSHDWNNNNFVASERLPYYGKYCGSFVEQTDSAASHNIAGALWAVDERRLLITKFNFIPLSQSENITFWAGPAKPTGNAALDLFPSRNGFIVEAIPIELNIFNGKIIEIEAKIFSNTLQSETLDKNKNGSEKVSEIRNKNQNSNLLAEREEDEEEDEKIIIGGRGK</sequence>
<name>A0A914MFJ5_MELIC</name>
<dbReference type="InterPro" id="IPR019545">
    <property type="entry name" value="DM13_domain"/>
</dbReference>
<accession>A0A914MFJ5</accession>
<feature type="region of interest" description="Disordered" evidence="1">
    <location>
        <begin position="459"/>
        <end position="501"/>
    </location>
</feature>
<feature type="compositionally biased region" description="Basic and acidic residues" evidence="1">
    <location>
        <begin position="459"/>
        <end position="473"/>
    </location>
</feature>
<feature type="domain" description="DM13" evidence="2">
    <location>
        <begin position="359"/>
        <end position="459"/>
    </location>
</feature>
<proteinExistence type="predicted"/>
<dbReference type="AlphaFoldDB" id="A0A914MFJ5"/>
<dbReference type="PROSITE" id="PS51549">
    <property type="entry name" value="DM13"/>
    <property type="match status" value="1"/>
</dbReference>
<evidence type="ECO:0000313" key="4">
    <source>
        <dbReference type="WBParaSite" id="Minc3s01790g26330"/>
    </source>
</evidence>
<organism evidence="3 4">
    <name type="scientific">Meloidogyne incognita</name>
    <name type="common">Southern root-knot nematode worm</name>
    <name type="synonym">Oxyuris incognita</name>
    <dbReference type="NCBI Taxonomy" id="6306"/>
    <lineage>
        <taxon>Eukaryota</taxon>
        <taxon>Metazoa</taxon>
        <taxon>Ecdysozoa</taxon>
        <taxon>Nematoda</taxon>
        <taxon>Chromadorea</taxon>
        <taxon>Rhabditida</taxon>
        <taxon>Tylenchina</taxon>
        <taxon>Tylenchomorpha</taxon>
        <taxon>Tylenchoidea</taxon>
        <taxon>Meloidogynidae</taxon>
        <taxon>Meloidogyninae</taxon>
        <taxon>Meloidogyne</taxon>
        <taxon>Meloidogyne incognita group</taxon>
    </lineage>
</organism>
<evidence type="ECO:0000313" key="3">
    <source>
        <dbReference type="Proteomes" id="UP000887563"/>
    </source>
</evidence>
<reference evidence="4" key="1">
    <citation type="submission" date="2022-11" db="UniProtKB">
        <authorList>
            <consortium name="WormBaseParasite"/>
        </authorList>
    </citation>
    <scope>IDENTIFICATION</scope>
</reference>
<keyword evidence="3" id="KW-1185">Reference proteome</keyword>